<dbReference type="Pfam" id="PF10673">
    <property type="entry name" value="DUF2487"/>
    <property type="match status" value="1"/>
</dbReference>
<dbReference type="KEGG" id="plig:NAG76_20120"/>
<dbReference type="EMBL" id="CP097899">
    <property type="protein sequence ID" value="URN94104.1"/>
    <property type="molecule type" value="Genomic_DNA"/>
</dbReference>
<dbReference type="AlphaFoldDB" id="A0A9J6ZDX6"/>
<proteinExistence type="predicted"/>
<accession>A0A9J6ZDX6</accession>
<evidence type="ECO:0000313" key="1">
    <source>
        <dbReference type="EMBL" id="URN94104.1"/>
    </source>
</evidence>
<reference evidence="1" key="1">
    <citation type="submission" date="2022-05" db="EMBL/GenBank/DDBJ databases">
        <title>Novel bacterial taxa in a minimal lignocellulolytic consortium and its capacity to transform plastics disclosed by genome-resolved metagenomics.</title>
        <authorList>
            <person name="Rodriguez C.A.D."/>
            <person name="Diaz-Garcia L."/>
            <person name="Herrera K."/>
            <person name="Tarazona N.A."/>
            <person name="Sproer C."/>
            <person name="Overmann J."/>
            <person name="Jimenez D.J."/>
        </authorList>
    </citation>
    <scope>NUCLEOTIDE SEQUENCE</scope>
    <source>
        <strain evidence="1">MAG5</strain>
    </source>
</reference>
<name>A0A9J6ZDX6_9BACL</name>
<sequence>MKFSEIEQEQWEELKPYLDTCLLPITGLDGSETPVETTIALENLRDIMDLVELPFKGRVVTYPACHYISHNPSAHSQISAFCSALKAQGFKYIILITAKLHTEFQINEADLWITPTENGENPSAEQVNLQIRELWRHNNS</sequence>
<dbReference type="InterPro" id="IPR019615">
    <property type="entry name" value="DUF2487"/>
</dbReference>
<dbReference type="Proteomes" id="UP001056756">
    <property type="component" value="Chromosome"/>
</dbReference>
<evidence type="ECO:0000313" key="2">
    <source>
        <dbReference type="Proteomes" id="UP001056756"/>
    </source>
</evidence>
<organism evidence="1 2">
    <name type="scientific">Candidatus Pristimantibacillus lignocellulolyticus</name>
    <dbReference type="NCBI Taxonomy" id="2994561"/>
    <lineage>
        <taxon>Bacteria</taxon>
        <taxon>Bacillati</taxon>
        <taxon>Bacillota</taxon>
        <taxon>Bacilli</taxon>
        <taxon>Bacillales</taxon>
        <taxon>Paenibacillaceae</taxon>
        <taxon>Candidatus Pristimantibacillus</taxon>
    </lineage>
</organism>
<protein>
    <submittedName>
        <fullName evidence="1">YpiF family protein</fullName>
    </submittedName>
</protein>
<gene>
    <name evidence="1" type="ORF">NAG76_20120</name>
</gene>